<dbReference type="CDD" id="cd00054">
    <property type="entry name" value="EGF_CA"/>
    <property type="match status" value="1"/>
</dbReference>
<dbReference type="CDD" id="cd09631">
    <property type="entry name" value="DOMON_DOH"/>
    <property type="match status" value="1"/>
</dbReference>
<evidence type="ECO:0000256" key="2">
    <source>
        <dbReference type="SAM" id="MobiDB-lite"/>
    </source>
</evidence>
<evidence type="ECO:0000259" key="4">
    <source>
        <dbReference type="PROSITE" id="PS50026"/>
    </source>
</evidence>
<comment type="caution">
    <text evidence="6">The sequence shown here is derived from an EMBL/GenBank/DDBJ whole genome shotgun (WGS) entry which is preliminary data.</text>
</comment>
<dbReference type="PANTHER" id="PTHR46901">
    <property type="entry name" value="GH04942P"/>
    <property type="match status" value="1"/>
</dbReference>
<dbReference type="Proteomes" id="UP001642540">
    <property type="component" value="Unassembled WGS sequence"/>
</dbReference>
<evidence type="ECO:0000313" key="6">
    <source>
        <dbReference type="EMBL" id="CAL8142378.1"/>
    </source>
</evidence>
<feature type="region of interest" description="Disordered" evidence="2">
    <location>
        <begin position="307"/>
        <end position="693"/>
    </location>
</feature>
<dbReference type="Gene3D" id="2.60.120.260">
    <property type="entry name" value="Galactose-binding domain-like"/>
    <property type="match status" value="1"/>
</dbReference>
<sequence>METWFNKVVLFLSFLGIVTAHVGLTFPPARKLDLDFLDNIRTNKPCGMPRGQIRTQLAAGSSVNITWHLAYPHVGGFRLELLDKDENLMLNLTDPTTKTSYHVTGDPTAQWYTVMLPAALTCNDCTIRLLREAKEWSNNYGFWSCADVSIVKAKDYKEDCFGRGKPNSDSGCTCDKGYWGLRCQYKDECADDSDCSNGKCIDLGGTSLPRKQCFCSPGFHGEGCKLENKDTLPTPENLQLSSHTKTMLSDRMELYHKIVSSASVPDDEKEMEFVLVINGTSYAAIGLRPSTIDKTCKSMPAVGVSNVRTKRAAKSRPQKSNPTLLEPLQLPEKIRAEPEPSMNNKRSAKDKKGFGDDKLVLYEKQKAATAEPSTPESESAPEIVATPETEPEPKPEAEPEPETGKAHAEPTPIKEPVAEPEKSHAEPTPGAEISAEPKPEGEIAAEPEPENSKLQSEPLPRKEPTAEPEKPHSEPAPTPENIAEPTPEGEIAAEPEPEKSKAEPEPNPTNEPTAEPEKTPSKPVPSPETEPTPEGEIPAESQQKNSIAEPEPNPTHEPAAEPEKVSAEPEPERGLAEPEPEKGSAEPEPEKALPEPEPEKVSAEPEPEKVSAEPEPEKVSAEPEPEKGSAEPEPEKGLAEPEPEKSVASGEPEAAANEPAAEVEPQPESEPEPKGKSLLDTSPYKLEKIKSPYTPKGDFHAMDCTDIVIGTARGMLSRVRDYYTRDRSTPRLDTFWGGTEDITSATGWEMNGITTIIFRRKLKAMDPTDHSIAGTMHLIWARGQEHGEYVHLPKSGLEREKPSVPNFYAQDEIKYHGQSKQRGVRFIDFSERL</sequence>
<evidence type="ECO:0000256" key="1">
    <source>
        <dbReference type="PROSITE-ProRule" id="PRU00076"/>
    </source>
</evidence>
<feature type="compositionally biased region" description="Basic residues" evidence="2">
    <location>
        <begin position="308"/>
        <end position="317"/>
    </location>
</feature>
<feature type="compositionally biased region" description="Low complexity" evidence="2">
    <location>
        <begin position="483"/>
        <end position="494"/>
    </location>
</feature>
<keyword evidence="1" id="KW-0245">EGF-like domain</keyword>
<feature type="compositionally biased region" description="Basic and acidic residues" evidence="2">
    <location>
        <begin position="459"/>
        <end position="473"/>
    </location>
</feature>
<feature type="compositionally biased region" description="Low complexity" evidence="2">
    <location>
        <begin position="531"/>
        <end position="540"/>
    </location>
</feature>
<feature type="domain" description="EGF-like" evidence="4">
    <location>
        <begin position="185"/>
        <end position="225"/>
    </location>
</feature>
<dbReference type="PANTHER" id="PTHR46901:SF2">
    <property type="entry name" value="GH04942P"/>
    <property type="match status" value="1"/>
</dbReference>
<feature type="compositionally biased region" description="Low complexity" evidence="2">
    <location>
        <begin position="651"/>
        <end position="664"/>
    </location>
</feature>
<feature type="compositionally biased region" description="Basic and acidic residues" evidence="2">
    <location>
        <begin position="558"/>
        <end position="645"/>
    </location>
</feature>
<dbReference type="InterPro" id="IPR005018">
    <property type="entry name" value="DOMON_domain"/>
</dbReference>
<feature type="compositionally biased region" description="Basic and acidic residues" evidence="2">
    <location>
        <begin position="391"/>
        <end position="408"/>
    </location>
</feature>
<keyword evidence="3" id="KW-0732">Signal</keyword>
<organism evidence="6 7">
    <name type="scientific">Orchesella dallaii</name>
    <dbReference type="NCBI Taxonomy" id="48710"/>
    <lineage>
        <taxon>Eukaryota</taxon>
        <taxon>Metazoa</taxon>
        <taxon>Ecdysozoa</taxon>
        <taxon>Arthropoda</taxon>
        <taxon>Hexapoda</taxon>
        <taxon>Collembola</taxon>
        <taxon>Entomobryomorpha</taxon>
        <taxon>Entomobryoidea</taxon>
        <taxon>Orchesellidae</taxon>
        <taxon>Orchesellinae</taxon>
        <taxon>Orchesella</taxon>
    </lineage>
</organism>
<dbReference type="PROSITE" id="PS01186">
    <property type="entry name" value="EGF_2"/>
    <property type="match status" value="2"/>
</dbReference>
<dbReference type="PROSITE" id="PS00022">
    <property type="entry name" value="EGF_1"/>
    <property type="match status" value="1"/>
</dbReference>
<comment type="caution">
    <text evidence="1">Lacks conserved residue(s) required for the propagation of feature annotation.</text>
</comment>
<feature type="chain" id="PRO_5047005596" description="Cell surface glycoprotein 1" evidence="3">
    <location>
        <begin position="21"/>
        <end position="833"/>
    </location>
</feature>
<evidence type="ECO:0000313" key="7">
    <source>
        <dbReference type="Proteomes" id="UP001642540"/>
    </source>
</evidence>
<feature type="compositionally biased region" description="Basic and acidic residues" evidence="2">
    <location>
        <begin position="416"/>
        <end position="425"/>
    </location>
</feature>
<dbReference type="SMART" id="SM00664">
    <property type="entry name" value="DoH"/>
    <property type="match status" value="1"/>
</dbReference>
<evidence type="ECO:0000256" key="3">
    <source>
        <dbReference type="SAM" id="SignalP"/>
    </source>
</evidence>
<feature type="domain" description="DOMON" evidence="5">
    <location>
        <begin position="659"/>
        <end position="783"/>
    </location>
</feature>
<feature type="disulfide bond" evidence="1">
    <location>
        <begin position="215"/>
        <end position="224"/>
    </location>
</feature>
<feature type="signal peptide" evidence="3">
    <location>
        <begin position="1"/>
        <end position="20"/>
    </location>
</feature>
<reference evidence="6 7" key="1">
    <citation type="submission" date="2024-08" db="EMBL/GenBank/DDBJ databases">
        <authorList>
            <person name="Cucini C."/>
            <person name="Frati F."/>
        </authorList>
    </citation>
    <scope>NUCLEOTIDE SEQUENCE [LARGE SCALE GENOMIC DNA]</scope>
</reference>
<gene>
    <name evidence="6" type="ORF">ODALV1_LOCUS29030</name>
</gene>
<dbReference type="SMART" id="SM00181">
    <property type="entry name" value="EGF"/>
    <property type="match status" value="1"/>
</dbReference>
<keyword evidence="7" id="KW-1185">Reference proteome</keyword>
<feature type="compositionally biased region" description="Basic and acidic residues" evidence="2">
    <location>
        <begin position="350"/>
        <end position="366"/>
    </location>
</feature>
<dbReference type="EMBL" id="CAXLJM020000148">
    <property type="protein sequence ID" value="CAL8142378.1"/>
    <property type="molecule type" value="Genomic_DNA"/>
</dbReference>
<name>A0ABP1S326_9HEXA</name>
<feature type="compositionally biased region" description="Low complexity" evidence="2">
    <location>
        <begin position="367"/>
        <end position="388"/>
    </location>
</feature>
<evidence type="ECO:0000259" key="5">
    <source>
        <dbReference type="PROSITE" id="PS50836"/>
    </source>
</evidence>
<dbReference type="PROSITE" id="PS50026">
    <property type="entry name" value="EGF_3"/>
    <property type="match status" value="1"/>
</dbReference>
<keyword evidence="1" id="KW-1015">Disulfide bond</keyword>
<accession>A0ABP1S326</accession>
<dbReference type="InterPro" id="IPR000742">
    <property type="entry name" value="EGF"/>
</dbReference>
<evidence type="ECO:0008006" key="8">
    <source>
        <dbReference type="Google" id="ProtNLM"/>
    </source>
</evidence>
<dbReference type="PROSITE" id="PS50836">
    <property type="entry name" value="DOMON"/>
    <property type="match status" value="1"/>
</dbReference>
<dbReference type="Pfam" id="PF03351">
    <property type="entry name" value="DOMON"/>
    <property type="match status" value="1"/>
</dbReference>
<proteinExistence type="predicted"/>
<dbReference type="InterPro" id="IPR045266">
    <property type="entry name" value="DOH_DOMON"/>
</dbReference>
<protein>
    <recommendedName>
        <fullName evidence="8">Cell surface glycoprotein 1</fullName>
    </recommendedName>
</protein>